<feature type="chain" id="PRO_5040437941" evidence="1">
    <location>
        <begin position="24"/>
        <end position="78"/>
    </location>
</feature>
<name>A0A9P5YMY9_9AGAR</name>
<dbReference type="Proteomes" id="UP000807469">
    <property type="component" value="Unassembled WGS sequence"/>
</dbReference>
<protein>
    <submittedName>
        <fullName evidence="2">Uncharacterized protein</fullName>
    </submittedName>
</protein>
<organism evidence="2 3">
    <name type="scientific">Pholiota conissans</name>
    <dbReference type="NCBI Taxonomy" id="109636"/>
    <lineage>
        <taxon>Eukaryota</taxon>
        <taxon>Fungi</taxon>
        <taxon>Dikarya</taxon>
        <taxon>Basidiomycota</taxon>
        <taxon>Agaricomycotina</taxon>
        <taxon>Agaricomycetes</taxon>
        <taxon>Agaricomycetidae</taxon>
        <taxon>Agaricales</taxon>
        <taxon>Agaricineae</taxon>
        <taxon>Strophariaceae</taxon>
        <taxon>Pholiota</taxon>
    </lineage>
</organism>
<comment type="caution">
    <text evidence="2">The sequence shown here is derived from an EMBL/GenBank/DDBJ whole genome shotgun (WGS) entry which is preliminary data.</text>
</comment>
<gene>
    <name evidence="2" type="ORF">BDN70DRAFT_439807</name>
</gene>
<dbReference type="AlphaFoldDB" id="A0A9P5YMY9"/>
<keyword evidence="1" id="KW-0732">Signal</keyword>
<keyword evidence="3" id="KW-1185">Reference proteome</keyword>
<sequence>MMLSVRYWNILFHILSLELPVHPCLYCNMDPDTEAAWYILEDDESDSEDELIKATTMVLGATLSVSDQKKRRIAERHT</sequence>
<dbReference type="EMBL" id="MU155502">
    <property type="protein sequence ID" value="KAF9472743.1"/>
    <property type="molecule type" value="Genomic_DNA"/>
</dbReference>
<evidence type="ECO:0000256" key="1">
    <source>
        <dbReference type="SAM" id="SignalP"/>
    </source>
</evidence>
<feature type="signal peptide" evidence="1">
    <location>
        <begin position="1"/>
        <end position="23"/>
    </location>
</feature>
<reference evidence="2" key="1">
    <citation type="submission" date="2020-11" db="EMBL/GenBank/DDBJ databases">
        <authorList>
            <consortium name="DOE Joint Genome Institute"/>
            <person name="Ahrendt S."/>
            <person name="Riley R."/>
            <person name="Andreopoulos W."/>
            <person name="Labutti K."/>
            <person name="Pangilinan J."/>
            <person name="Ruiz-Duenas F.J."/>
            <person name="Barrasa J.M."/>
            <person name="Sanchez-Garcia M."/>
            <person name="Camarero S."/>
            <person name="Miyauchi S."/>
            <person name="Serrano A."/>
            <person name="Linde D."/>
            <person name="Babiker R."/>
            <person name="Drula E."/>
            <person name="Ayuso-Fernandez I."/>
            <person name="Pacheco R."/>
            <person name="Padilla G."/>
            <person name="Ferreira P."/>
            <person name="Barriuso J."/>
            <person name="Kellner H."/>
            <person name="Castanera R."/>
            <person name="Alfaro M."/>
            <person name="Ramirez L."/>
            <person name="Pisabarro A.G."/>
            <person name="Kuo A."/>
            <person name="Tritt A."/>
            <person name="Lipzen A."/>
            <person name="He G."/>
            <person name="Yan M."/>
            <person name="Ng V."/>
            <person name="Cullen D."/>
            <person name="Martin F."/>
            <person name="Rosso M.-N."/>
            <person name="Henrissat B."/>
            <person name="Hibbett D."/>
            <person name="Martinez A.T."/>
            <person name="Grigoriev I.V."/>
        </authorList>
    </citation>
    <scope>NUCLEOTIDE SEQUENCE</scope>
    <source>
        <strain evidence="2">CIRM-BRFM 674</strain>
    </source>
</reference>
<evidence type="ECO:0000313" key="3">
    <source>
        <dbReference type="Proteomes" id="UP000807469"/>
    </source>
</evidence>
<accession>A0A9P5YMY9</accession>
<evidence type="ECO:0000313" key="2">
    <source>
        <dbReference type="EMBL" id="KAF9472743.1"/>
    </source>
</evidence>
<proteinExistence type="predicted"/>